<proteinExistence type="predicted"/>
<accession>A0A1V0SJG0</accession>
<evidence type="ECO:0000313" key="2">
    <source>
        <dbReference type="EMBL" id="ARF11860.1"/>
    </source>
</evidence>
<reference evidence="2" key="1">
    <citation type="journal article" date="2017" name="Science">
        <title>Giant viruses with an expanded complement of translation system components.</title>
        <authorList>
            <person name="Schulz F."/>
            <person name="Yutin N."/>
            <person name="Ivanova N.N."/>
            <person name="Ortega D.R."/>
            <person name="Lee T.K."/>
            <person name="Vierheilig J."/>
            <person name="Daims H."/>
            <person name="Horn M."/>
            <person name="Wagner M."/>
            <person name="Jensen G.J."/>
            <person name="Kyrpides N.C."/>
            <person name="Koonin E.V."/>
            <person name="Woyke T."/>
        </authorList>
    </citation>
    <scope>NUCLEOTIDE SEQUENCE</scope>
    <source>
        <strain evidence="2">KNV1</strain>
    </source>
</reference>
<organism evidence="2">
    <name type="scientific">Klosneuvirus KNV1</name>
    <dbReference type="NCBI Taxonomy" id="1977640"/>
    <lineage>
        <taxon>Viruses</taxon>
        <taxon>Varidnaviria</taxon>
        <taxon>Bamfordvirae</taxon>
        <taxon>Nucleocytoviricota</taxon>
        <taxon>Megaviricetes</taxon>
        <taxon>Imitervirales</taxon>
        <taxon>Mimiviridae</taxon>
        <taxon>Klosneuvirinae</taxon>
        <taxon>Klosneuvirus</taxon>
    </lineage>
</organism>
<feature type="compositionally biased region" description="Basic and acidic residues" evidence="1">
    <location>
        <begin position="225"/>
        <end position="240"/>
    </location>
</feature>
<feature type="region of interest" description="Disordered" evidence="1">
    <location>
        <begin position="216"/>
        <end position="240"/>
    </location>
</feature>
<name>A0A1V0SJG0_9VIRU</name>
<evidence type="ECO:0000256" key="1">
    <source>
        <dbReference type="SAM" id="MobiDB-lite"/>
    </source>
</evidence>
<dbReference type="EMBL" id="KY684109">
    <property type="protein sequence ID" value="ARF11860.1"/>
    <property type="molecule type" value="Genomic_DNA"/>
</dbReference>
<protein>
    <submittedName>
        <fullName evidence="2">Uncharacterized protein</fullName>
    </submittedName>
</protein>
<sequence length="240" mass="27088">MTSIDTLKSRILNVIQNDNFSVQDLEKVLDPVGSFFTNPSFYSNVLDVVNIITKDRNGDNQFNMDDLTLLGNDMNAIMSLVGAIMLLLSTIPTVKIQYNKDATEELVFKVLSYIFLALVPKQIGKPLSLEEKTNILNIALSIYQIAKSSQVINDLIDKITAWFKSKGLCNCTTSADHVDTVVTKNLPSFKLNLTHAVNNIREKSQMQRDIKLLHQKVNEQSRSIKKSEKHNEKSKSEKKN</sequence>
<gene>
    <name evidence="2" type="ORF">Klosneuvirus_2_296</name>
</gene>